<reference evidence="1 2" key="1">
    <citation type="submission" date="2024-09" db="EMBL/GenBank/DDBJ databases">
        <authorList>
            <person name="Sun Q."/>
            <person name="Mori K."/>
        </authorList>
    </citation>
    <scope>NUCLEOTIDE SEQUENCE [LARGE SCALE GENOMIC DNA]</scope>
    <source>
        <strain evidence="1 2">JCM 3324</strain>
    </source>
</reference>
<evidence type="ECO:0000313" key="2">
    <source>
        <dbReference type="Proteomes" id="UP001589568"/>
    </source>
</evidence>
<keyword evidence="2" id="KW-1185">Reference proteome</keyword>
<protein>
    <submittedName>
        <fullName evidence="1">Uncharacterized protein</fullName>
    </submittedName>
</protein>
<comment type="caution">
    <text evidence="1">The sequence shown here is derived from an EMBL/GenBank/DDBJ whole genome shotgun (WGS) entry which is preliminary data.</text>
</comment>
<gene>
    <name evidence="1" type="ORF">ACFFR3_06875</name>
</gene>
<proteinExistence type="predicted"/>
<dbReference type="Proteomes" id="UP001589568">
    <property type="component" value="Unassembled WGS sequence"/>
</dbReference>
<evidence type="ECO:0000313" key="1">
    <source>
        <dbReference type="EMBL" id="MFB9469222.1"/>
    </source>
</evidence>
<dbReference type="RefSeq" id="WP_379482784.1">
    <property type="nucleotide sequence ID" value="NZ_JBHMCF010000007.1"/>
</dbReference>
<sequence length="48" mass="5340">MRDASTDHHRFAVLADHGQFRLQDLDAHAAWTRSHADSGAPAGWTEEP</sequence>
<dbReference type="EMBL" id="JBHMCF010000007">
    <property type="protein sequence ID" value="MFB9469222.1"/>
    <property type="molecule type" value="Genomic_DNA"/>
</dbReference>
<accession>A0ABV5NG42</accession>
<name>A0ABV5NG42_9ACTN</name>
<organism evidence="1 2">
    <name type="scientific">Nonomuraea salmonea</name>
    <dbReference type="NCBI Taxonomy" id="46181"/>
    <lineage>
        <taxon>Bacteria</taxon>
        <taxon>Bacillati</taxon>
        <taxon>Actinomycetota</taxon>
        <taxon>Actinomycetes</taxon>
        <taxon>Streptosporangiales</taxon>
        <taxon>Streptosporangiaceae</taxon>
        <taxon>Nonomuraea</taxon>
    </lineage>
</organism>